<evidence type="ECO:0000313" key="5">
    <source>
        <dbReference type="Proteomes" id="UP000001307"/>
    </source>
</evidence>
<dbReference type="OrthoDB" id="27934at2759"/>
<dbReference type="Proteomes" id="UP000001307">
    <property type="component" value="Unassembled WGS sequence"/>
</dbReference>
<dbReference type="PANTHER" id="PTHR11102">
    <property type="entry name" value="SEL-1-LIKE PROTEIN"/>
    <property type="match status" value="1"/>
</dbReference>
<keyword evidence="5" id="KW-1185">Reference proteome</keyword>
<feature type="signal peptide" evidence="3">
    <location>
        <begin position="1"/>
        <end position="16"/>
    </location>
</feature>
<evidence type="ECO:0000256" key="2">
    <source>
        <dbReference type="SAM" id="MobiDB-lite"/>
    </source>
</evidence>
<dbReference type="PANTHER" id="PTHR11102:SF147">
    <property type="entry name" value="SEL1L ADAPTOR SUBUNIT OF ERAD E3 UBIQUITIN LIGASE"/>
    <property type="match status" value="1"/>
</dbReference>
<organism evidence="4">
    <name type="scientific">Oikopleura dioica</name>
    <name type="common">Tunicate</name>
    <dbReference type="NCBI Taxonomy" id="34765"/>
    <lineage>
        <taxon>Eukaryota</taxon>
        <taxon>Metazoa</taxon>
        <taxon>Chordata</taxon>
        <taxon>Tunicata</taxon>
        <taxon>Appendicularia</taxon>
        <taxon>Copelata</taxon>
        <taxon>Oikopleuridae</taxon>
        <taxon>Oikopleura</taxon>
    </lineage>
</organism>
<dbReference type="SUPFAM" id="SSF81901">
    <property type="entry name" value="HCP-like"/>
    <property type="match status" value="1"/>
</dbReference>
<dbReference type="InterPro" id="IPR011990">
    <property type="entry name" value="TPR-like_helical_dom_sf"/>
</dbReference>
<feature type="chain" id="PRO_5003192133" evidence="3">
    <location>
        <begin position="17"/>
        <end position="581"/>
    </location>
</feature>
<proteinExistence type="inferred from homology"/>
<dbReference type="EMBL" id="FN653019">
    <property type="protein sequence ID" value="CBY22850.1"/>
    <property type="molecule type" value="Genomic_DNA"/>
</dbReference>
<dbReference type="InterPro" id="IPR050767">
    <property type="entry name" value="Sel1_AlgK"/>
</dbReference>
<evidence type="ECO:0000256" key="3">
    <source>
        <dbReference type="SAM" id="SignalP"/>
    </source>
</evidence>
<gene>
    <name evidence="4" type="ORF">GSOID_T00013626001</name>
</gene>
<feature type="compositionally biased region" description="Basic and acidic residues" evidence="2">
    <location>
        <begin position="144"/>
        <end position="161"/>
    </location>
</feature>
<dbReference type="GO" id="GO:0036503">
    <property type="term" value="P:ERAD pathway"/>
    <property type="evidence" value="ECO:0007669"/>
    <property type="project" value="TreeGrafter"/>
</dbReference>
<reference evidence="4" key="1">
    <citation type="journal article" date="2010" name="Science">
        <title>Plasticity of animal genome architecture unmasked by rapid evolution of a pelagic tunicate.</title>
        <authorList>
            <person name="Denoeud F."/>
            <person name="Henriet S."/>
            <person name="Mungpakdee S."/>
            <person name="Aury J.M."/>
            <person name="Da Silva C."/>
            <person name="Brinkmann H."/>
            <person name="Mikhaleva J."/>
            <person name="Olsen L.C."/>
            <person name="Jubin C."/>
            <person name="Canestro C."/>
            <person name="Bouquet J.M."/>
            <person name="Danks G."/>
            <person name="Poulain J."/>
            <person name="Campsteijn C."/>
            <person name="Adamski M."/>
            <person name="Cross I."/>
            <person name="Yadetie F."/>
            <person name="Muffato M."/>
            <person name="Louis A."/>
            <person name="Butcher S."/>
            <person name="Tsagkogeorga G."/>
            <person name="Konrad A."/>
            <person name="Singh S."/>
            <person name="Jensen M.F."/>
            <person name="Cong E.H."/>
            <person name="Eikeseth-Otteraa H."/>
            <person name="Noel B."/>
            <person name="Anthouard V."/>
            <person name="Porcel B.M."/>
            <person name="Kachouri-Lafond R."/>
            <person name="Nishino A."/>
            <person name="Ugolini M."/>
            <person name="Chourrout P."/>
            <person name="Nishida H."/>
            <person name="Aasland R."/>
            <person name="Huzurbazar S."/>
            <person name="Westhof E."/>
            <person name="Delsuc F."/>
            <person name="Lehrach H."/>
            <person name="Reinhardt R."/>
            <person name="Weissenbach J."/>
            <person name="Roy S.W."/>
            <person name="Artiguenave F."/>
            <person name="Postlethwait J.H."/>
            <person name="Manak J.R."/>
            <person name="Thompson E.M."/>
            <person name="Jaillon O."/>
            <person name="Du Pasquier L."/>
            <person name="Boudinot P."/>
            <person name="Liberles D.A."/>
            <person name="Volff J.N."/>
            <person name="Philippe H."/>
            <person name="Lenhard B."/>
            <person name="Roest Crollius H."/>
            <person name="Wincker P."/>
            <person name="Chourrout D."/>
        </authorList>
    </citation>
    <scope>NUCLEOTIDE SEQUENCE [LARGE SCALE GENOMIC DNA]</scope>
</reference>
<dbReference type="InterPro" id="IPR006597">
    <property type="entry name" value="Sel1-like"/>
</dbReference>
<keyword evidence="3" id="KW-0732">Signal</keyword>
<evidence type="ECO:0000313" key="4">
    <source>
        <dbReference type="EMBL" id="CBY22850.1"/>
    </source>
</evidence>
<dbReference type="SMART" id="SM00671">
    <property type="entry name" value="SEL1"/>
    <property type="match status" value="2"/>
</dbReference>
<accession>E4WYT5</accession>
<comment type="similarity">
    <text evidence="1">Belongs to the sel-1 family.</text>
</comment>
<dbReference type="AlphaFoldDB" id="E4WYT5"/>
<dbReference type="InParanoid" id="E4WYT5"/>
<evidence type="ECO:0000256" key="1">
    <source>
        <dbReference type="ARBA" id="ARBA00038101"/>
    </source>
</evidence>
<dbReference type="GO" id="GO:0005789">
    <property type="term" value="C:endoplasmic reticulum membrane"/>
    <property type="evidence" value="ECO:0007669"/>
    <property type="project" value="TreeGrafter"/>
</dbReference>
<dbReference type="Gene3D" id="1.25.40.10">
    <property type="entry name" value="Tetratricopeptide repeat domain"/>
    <property type="match status" value="1"/>
</dbReference>
<feature type="region of interest" description="Disordered" evidence="2">
    <location>
        <begin position="135"/>
        <end position="183"/>
    </location>
</feature>
<sequence length="581" mass="65555">MRGWVWILLLGSSICAEDEVKSRKHRIDEVNDDYDGKAGNAELSVQEQHRLIHEEAVRKAHEAAVKAAGHDINSENTNTVTSTETVQSVHTEVVDNASGETIKEKLEVTKKVVDSNGDVREDYFVAEMEDEDLQLEEVADDEDPKAAEEPAEKEVQKKSEEDLSDDGLENSGKETAQVQEDEELQKRMEDFSESLGSILTDVVKTQQKLRKELEDDEKEEVSTKIPYKISREGLREIEINGVKVLTADNRKPSDKKENNGVFIEPTKVMREHEVDGIKIMTTVDLENKGNPDLPIDEQDEDWQVYDRNEQLLLRRKRFLAEKQINPTFTGYKSIDALTPTVGKTEDDCRKVWIFNEKPFLTKCIKEFSSELRPWCSLDEVFQGNFVFCEETEEERLEREKHVESLNLFNEGMSAIGGWDSRRAVVKAGFEKIEQAYELGYLKASGHLAWAKLNGYFLKMNVQEAKELALGGAERGQALDQAVLGFMYATGVGFPANQAKAFLYWSFAANSGIMSADMALGFRYTKGVGVAYNCEAAMIHYQRAAGKVMNSISYSGGNAKAKWNLEPGASDLSKIRPRVYIR</sequence>
<name>E4WYT5_OIKDI</name>
<protein>
    <submittedName>
        <fullName evidence="4">Uncharacterized protein</fullName>
    </submittedName>
</protein>